<keyword evidence="6" id="KW-0997">Cell inner membrane</keyword>
<dbReference type="SUPFAM" id="SSF53850">
    <property type="entry name" value="Periplasmic binding protein-like II"/>
    <property type="match status" value="1"/>
</dbReference>
<dbReference type="CDD" id="cd13553">
    <property type="entry name" value="PBP2_NrtA_CpmA_like"/>
    <property type="match status" value="1"/>
</dbReference>
<keyword evidence="10" id="KW-0449">Lipoprotein</keyword>
<protein>
    <submittedName>
        <fullName evidence="10">Lipoprotein</fullName>
    </submittedName>
</protein>
<proteinExistence type="inferred from homology"/>
<evidence type="ECO:0000313" key="11">
    <source>
        <dbReference type="Proteomes" id="UP000604117"/>
    </source>
</evidence>
<comment type="subcellular location">
    <subcellularLocation>
        <location evidence="2">Cell inner membrane</location>
    </subcellularLocation>
    <subcellularLocation>
        <location evidence="1">Periplasm</location>
    </subcellularLocation>
</comment>
<dbReference type="PROSITE" id="PS51257">
    <property type="entry name" value="PROKAR_LIPOPROTEIN"/>
    <property type="match status" value="1"/>
</dbReference>
<keyword evidence="5" id="KW-1003">Cell membrane</keyword>
<comment type="similarity">
    <text evidence="3">Belongs to the bacterial solute-binding protein SsuA/TauA family.</text>
</comment>
<evidence type="ECO:0000256" key="7">
    <source>
        <dbReference type="ARBA" id="ARBA00022729"/>
    </source>
</evidence>
<evidence type="ECO:0000256" key="2">
    <source>
        <dbReference type="ARBA" id="ARBA00004533"/>
    </source>
</evidence>
<name>A0ABQ4D074_9ACTN</name>
<evidence type="ECO:0000256" key="6">
    <source>
        <dbReference type="ARBA" id="ARBA00022519"/>
    </source>
</evidence>
<keyword evidence="7 9" id="KW-0732">Signal</keyword>
<dbReference type="InterPro" id="IPR010067">
    <property type="entry name" value="ABC_SsuA_sub-bd"/>
</dbReference>
<evidence type="ECO:0000256" key="3">
    <source>
        <dbReference type="ARBA" id="ARBA00010742"/>
    </source>
</evidence>
<comment type="caution">
    <text evidence="10">The sequence shown here is derived from an EMBL/GenBank/DDBJ whole genome shotgun (WGS) entry which is preliminary data.</text>
</comment>
<accession>A0ABQ4D074</accession>
<evidence type="ECO:0000256" key="5">
    <source>
        <dbReference type="ARBA" id="ARBA00022475"/>
    </source>
</evidence>
<evidence type="ECO:0000256" key="9">
    <source>
        <dbReference type="SAM" id="SignalP"/>
    </source>
</evidence>
<reference evidence="10 11" key="1">
    <citation type="submission" date="2021-01" db="EMBL/GenBank/DDBJ databases">
        <title>Whole genome shotgun sequence of Asanoa siamensis NBRC 107932.</title>
        <authorList>
            <person name="Komaki H."/>
            <person name="Tamura T."/>
        </authorList>
    </citation>
    <scope>NUCLEOTIDE SEQUENCE [LARGE SCALE GENOMIC DNA]</scope>
    <source>
        <strain evidence="10 11">NBRC 107932</strain>
    </source>
</reference>
<sequence>MRSLPLRRLGNLAAVAIVAAATLGTAAACGGDERAGTASDPVTLRLGYFPNITHAPALVGVEKGIFAEKLGSGVKLETKTFNAGPEAIEAVFSGALDATYIGPNPTVNAHSKSKGEAVRVVSGAASGGVALVVKPGITSAEGLRGKKIATPQLGNTQDVAIRFWLKEKGLTTTKEGGGDVSIVPQANSQTLETFRSGAIDGAWVPEPFVSQLVNAGGKVLVDERDLWPGGKFVITNLIVSTKFLKEHPDTVRKLVEGQVAANDFVNQKPDEAQQAISDHIGRLTGKPLDLKLIKQAWSTLEFTDDPIASSLKTGLDHAVAVGLTEPVDLAGLYDLSFLNEALKAQGETEVPLP</sequence>
<dbReference type="NCBIfam" id="TIGR01728">
    <property type="entry name" value="SsuA_fam"/>
    <property type="match status" value="1"/>
</dbReference>
<evidence type="ECO:0000313" key="10">
    <source>
        <dbReference type="EMBL" id="GIF76949.1"/>
    </source>
</evidence>
<evidence type="ECO:0000256" key="4">
    <source>
        <dbReference type="ARBA" id="ARBA00022448"/>
    </source>
</evidence>
<dbReference type="Proteomes" id="UP000604117">
    <property type="component" value="Unassembled WGS sequence"/>
</dbReference>
<dbReference type="PANTHER" id="PTHR30024">
    <property type="entry name" value="ALIPHATIC SULFONATES-BINDING PROTEIN-RELATED"/>
    <property type="match status" value="1"/>
</dbReference>
<evidence type="ECO:0000256" key="1">
    <source>
        <dbReference type="ARBA" id="ARBA00004418"/>
    </source>
</evidence>
<dbReference type="InterPro" id="IPR044527">
    <property type="entry name" value="NrtA/CpmA_ABC-bd_dom"/>
</dbReference>
<dbReference type="PANTHER" id="PTHR30024:SF47">
    <property type="entry name" value="TAURINE-BINDING PERIPLASMIC PROTEIN"/>
    <property type="match status" value="1"/>
</dbReference>
<feature type="chain" id="PRO_5046616556" evidence="9">
    <location>
        <begin position="28"/>
        <end position="353"/>
    </location>
</feature>
<dbReference type="RefSeq" id="WP_203717810.1">
    <property type="nucleotide sequence ID" value="NZ_BONE01000074.1"/>
</dbReference>
<keyword evidence="11" id="KW-1185">Reference proteome</keyword>
<keyword evidence="4" id="KW-0813">Transport</keyword>
<feature type="signal peptide" evidence="9">
    <location>
        <begin position="1"/>
        <end position="27"/>
    </location>
</feature>
<dbReference type="Pfam" id="PF13379">
    <property type="entry name" value="NMT1_2"/>
    <property type="match status" value="1"/>
</dbReference>
<gene>
    <name evidence="10" type="ORF">Asi02nite_64670</name>
</gene>
<dbReference type="EMBL" id="BONE01000074">
    <property type="protein sequence ID" value="GIF76949.1"/>
    <property type="molecule type" value="Genomic_DNA"/>
</dbReference>
<keyword evidence="8" id="KW-0472">Membrane</keyword>
<evidence type="ECO:0000256" key="8">
    <source>
        <dbReference type="ARBA" id="ARBA00023136"/>
    </source>
</evidence>
<organism evidence="10 11">
    <name type="scientific">Asanoa siamensis</name>
    <dbReference type="NCBI Taxonomy" id="926357"/>
    <lineage>
        <taxon>Bacteria</taxon>
        <taxon>Bacillati</taxon>
        <taxon>Actinomycetota</taxon>
        <taxon>Actinomycetes</taxon>
        <taxon>Micromonosporales</taxon>
        <taxon>Micromonosporaceae</taxon>
        <taxon>Asanoa</taxon>
    </lineage>
</organism>
<dbReference type="Gene3D" id="3.40.190.10">
    <property type="entry name" value="Periplasmic binding protein-like II"/>
    <property type="match status" value="2"/>
</dbReference>